<reference evidence="2 3" key="1">
    <citation type="journal article" date="2019" name="Emerg. Microbes Infect.">
        <title>Comprehensive subspecies identification of 175 nontuberculous mycobacteria species based on 7547 genomic profiles.</title>
        <authorList>
            <person name="Matsumoto Y."/>
            <person name="Kinjo T."/>
            <person name="Motooka D."/>
            <person name="Nabeya D."/>
            <person name="Jung N."/>
            <person name="Uechi K."/>
            <person name="Horii T."/>
            <person name="Iida T."/>
            <person name="Fujita J."/>
            <person name="Nakamura S."/>
        </authorList>
    </citation>
    <scope>NUCLEOTIDE SEQUENCE [LARGE SCALE GENOMIC DNA]</scope>
    <source>
        <strain evidence="2 3">JCM 15657</strain>
    </source>
</reference>
<evidence type="ECO:0000313" key="2">
    <source>
        <dbReference type="EMBL" id="BBX95530.1"/>
    </source>
</evidence>
<accession>A0A7I7NG51</accession>
<keyword evidence="3" id="KW-1185">Reference proteome</keyword>
<dbReference type="Proteomes" id="UP000466396">
    <property type="component" value="Chromosome"/>
</dbReference>
<dbReference type="KEGG" id="mlj:MLAC_08240"/>
<proteinExistence type="predicted"/>
<dbReference type="Pfam" id="PF00934">
    <property type="entry name" value="PE"/>
    <property type="match status" value="1"/>
</dbReference>
<dbReference type="AlphaFoldDB" id="A0A7I7NG51"/>
<sequence>MGGFNLLSPLCLRNHWGQFDTTNGDGAKESKRPDLLTTKQNRDPHRQLLGLLQEEKRVFVNAQPEMLAAAAGVLQSIGTSTASNNAAAAATTTGVVPPAADEVSLLLAAQFGAHGAMYQAVSAKAAAIHDQFVVTLATSASSYAATEAANAVATQ</sequence>
<dbReference type="InterPro" id="IPR000084">
    <property type="entry name" value="PE-PGRS_N"/>
</dbReference>
<dbReference type="EMBL" id="AP022581">
    <property type="protein sequence ID" value="BBX95530.1"/>
    <property type="molecule type" value="Genomic_DNA"/>
</dbReference>
<gene>
    <name evidence="2" type="ORF">MLAC_08240</name>
</gene>
<protein>
    <recommendedName>
        <fullName evidence="1">PE domain-containing protein</fullName>
    </recommendedName>
</protein>
<evidence type="ECO:0000259" key="1">
    <source>
        <dbReference type="Pfam" id="PF00934"/>
    </source>
</evidence>
<name>A0A7I7NG51_9MYCO</name>
<dbReference type="InterPro" id="IPR038332">
    <property type="entry name" value="PPE_sf"/>
</dbReference>
<organism evidence="2 3">
    <name type="scientific">Mycobacterium lacus</name>
    <dbReference type="NCBI Taxonomy" id="169765"/>
    <lineage>
        <taxon>Bacteria</taxon>
        <taxon>Bacillati</taxon>
        <taxon>Actinomycetota</taxon>
        <taxon>Actinomycetes</taxon>
        <taxon>Mycobacteriales</taxon>
        <taxon>Mycobacteriaceae</taxon>
        <taxon>Mycobacterium</taxon>
    </lineage>
</organism>
<dbReference type="SUPFAM" id="SSF140459">
    <property type="entry name" value="PE/PPE dimer-like"/>
    <property type="match status" value="1"/>
</dbReference>
<dbReference type="Gene3D" id="1.10.287.850">
    <property type="entry name" value="HP0062-like domain"/>
    <property type="match status" value="1"/>
</dbReference>
<evidence type="ECO:0000313" key="3">
    <source>
        <dbReference type="Proteomes" id="UP000466396"/>
    </source>
</evidence>
<feature type="domain" description="PE" evidence="1">
    <location>
        <begin position="60"/>
        <end position="150"/>
    </location>
</feature>